<feature type="transmembrane region" description="Helical" evidence="2">
    <location>
        <begin position="311"/>
        <end position="344"/>
    </location>
</feature>
<sequence>MLRSVYIIVVFSKISLVDSQCCGNGFSIPGFNMEYINNKIYNPYLDDDNDSGDEQSRDEYTRDVFKDLANSLIDAENELRQYCDKNEKAVEILNTEEYTCSYHLQGYEESSIYIRIRHRIMRVIAESKAGVRRKVLDDVKIVPDSLQTGEATYDLKDGILKINIPLDRMKSDTCQGNRRDTFVAYRGPTKLSRENNRAELMDQADDPPDGQRVVNKKRLINSLVLSTEVVDRVAFKMYMPEELRWQKTLLGHTVKFTMSRGSCIGDCESNTKAAVTALKSWLQAHEDAQVMFASVLVVVGMWWLVKTMLALLINLVCPILVVVLAVVIILYYCYILIFMLYIYIFIYDC</sequence>
<keyword evidence="5" id="KW-1185">Reference proteome</keyword>
<accession>A0A8S4SLU6</accession>
<evidence type="ECO:0000313" key="5">
    <source>
        <dbReference type="Proteomes" id="UP000838756"/>
    </source>
</evidence>
<evidence type="ECO:0000313" key="4">
    <source>
        <dbReference type="EMBL" id="CAH2266786.1"/>
    </source>
</evidence>
<evidence type="ECO:0000256" key="1">
    <source>
        <dbReference type="SAM" id="Coils"/>
    </source>
</evidence>
<feature type="signal peptide" evidence="3">
    <location>
        <begin position="1"/>
        <end position="19"/>
    </location>
</feature>
<keyword evidence="2" id="KW-1133">Transmembrane helix</keyword>
<feature type="transmembrane region" description="Helical" evidence="2">
    <location>
        <begin position="288"/>
        <end position="305"/>
    </location>
</feature>
<keyword evidence="2" id="KW-0812">Transmembrane</keyword>
<dbReference type="Proteomes" id="UP000838756">
    <property type="component" value="Unassembled WGS sequence"/>
</dbReference>
<dbReference type="OrthoDB" id="7477067at2759"/>
<protein>
    <submittedName>
        <fullName evidence="4">Jg14954 protein</fullName>
    </submittedName>
</protein>
<dbReference type="AlphaFoldDB" id="A0A8S4SLU6"/>
<name>A0A8S4SLU6_9NEOP</name>
<evidence type="ECO:0000256" key="2">
    <source>
        <dbReference type="SAM" id="Phobius"/>
    </source>
</evidence>
<keyword evidence="3" id="KW-0732">Signal</keyword>
<gene>
    <name evidence="4" type="primary">jg14954</name>
    <name evidence="4" type="ORF">PAEG_LOCUS25393</name>
</gene>
<keyword evidence="1" id="KW-0175">Coiled coil</keyword>
<comment type="caution">
    <text evidence="4">The sequence shown here is derived from an EMBL/GenBank/DDBJ whole genome shotgun (WGS) entry which is preliminary data.</text>
</comment>
<feature type="chain" id="PRO_5035880993" evidence="3">
    <location>
        <begin position="20"/>
        <end position="349"/>
    </location>
</feature>
<proteinExistence type="predicted"/>
<organism evidence="4 5">
    <name type="scientific">Pararge aegeria aegeria</name>
    <dbReference type="NCBI Taxonomy" id="348720"/>
    <lineage>
        <taxon>Eukaryota</taxon>
        <taxon>Metazoa</taxon>
        <taxon>Ecdysozoa</taxon>
        <taxon>Arthropoda</taxon>
        <taxon>Hexapoda</taxon>
        <taxon>Insecta</taxon>
        <taxon>Pterygota</taxon>
        <taxon>Neoptera</taxon>
        <taxon>Endopterygota</taxon>
        <taxon>Lepidoptera</taxon>
        <taxon>Glossata</taxon>
        <taxon>Ditrysia</taxon>
        <taxon>Papilionoidea</taxon>
        <taxon>Nymphalidae</taxon>
        <taxon>Satyrinae</taxon>
        <taxon>Satyrini</taxon>
        <taxon>Parargina</taxon>
        <taxon>Pararge</taxon>
    </lineage>
</organism>
<dbReference type="EMBL" id="CAKXAJ010026313">
    <property type="protein sequence ID" value="CAH2266786.1"/>
    <property type="molecule type" value="Genomic_DNA"/>
</dbReference>
<reference evidence="4" key="1">
    <citation type="submission" date="2022-03" db="EMBL/GenBank/DDBJ databases">
        <authorList>
            <person name="Lindestad O."/>
        </authorList>
    </citation>
    <scope>NUCLEOTIDE SEQUENCE</scope>
</reference>
<keyword evidence="2" id="KW-0472">Membrane</keyword>
<feature type="coiled-coil region" evidence="1">
    <location>
        <begin position="65"/>
        <end position="92"/>
    </location>
</feature>
<evidence type="ECO:0000256" key="3">
    <source>
        <dbReference type="SAM" id="SignalP"/>
    </source>
</evidence>